<accession>J9FX88</accession>
<sequence length="210" mass="23796">MPYVHKGNTFTPSMDKCQPTMNEDDKLVTKGIAAYHTRMKTARAILLYAQILEHLTQKKRYKDPNYTAAQLAVDLKTNTRYITTAVALHTGDNYSTLVNSMRLRDACRMLKSPRFRSYTVEEIGVMSGFANRQSFYIAFNKALGMTPRKFRVANIPEEERKLPRKRPEGTPHKTDKPKFLGDSEIRPKLAVKAAAKTAKSKKANSVPQKG</sequence>
<dbReference type="PROSITE" id="PS00041">
    <property type="entry name" value="HTH_ARAC_FAMILY_1"/>
    <property type="match status" value="1"/>
</dbReference>
<protein>
    <submittedName>
        <fullName evidence="6">AraC/XylS family transcriptional regulator</fullName>
    </submittedName>
</protein>
<evidence type="ECO:0000256" key="2">
    <source>
        <dbReference type="ARBA" id="ARBA00023125"/>
    </source>
</evidence>
<reference evidence="6" key="1">
    <citation type="journal article" date="2012" name="PLoS ONE">
        <title>Gene sets for utilization of primary and secondary nutrition supplies in the distal gut of endangered iberian lynx.</title>
        <authorList>
            <person name="Alcaide M."/>
            <person name="Messina E."/>
            <person name="Richter M."/>
            <person name="Bargiela R."/>
            <person name="Peplies J."/>
            <person name="Huws S.A."/>
            <person name="Newbold C.J."/>
            <person name="Golyshin P.N."/>
            <person name="Simon M.A."/>
            <person name="Lopez G."/>
            <person name="Yakimov M.M."/>
            <person name="Ferrer M."/>
        </authorList>
    </citation>
    <scope>NUCLEOTIDE SEQUENCE</scope>
</reference>
<name>J9FX88_9ZZZZ</name>
<dbReference type="Gene3D" id="1.10.10.60">
    <property type="entry name" value="Homeodomain-like"/>
    <property type="match status" value="1"/>
</dbReference>
<dbReference type="InterPro" id="IPR009057">
    <property type="entry name" value="Homeodomain-like_sf"/>
</dbReference>
<dbReference type="InterPro" id="IPR018062">
    <property type="entry name" value="HTH_AraC-typ_CS"/>
</dbReference>
<feature type="compositionally biased region" description="Basic and acidic residues" evidence="4">
    <location>
        <begin position="157"/>
        <end position="187"/>
    </location>
</feature>
<dbReference type="AlphaFoldDB" id="J9FX88"/>
<dbReference type="PANTHER" id="PTHR43280">
    <property type="entry name" value="ARAC-FAMILY TRANSCRIPTIONAL REGULATOR"/>
    <property type="match status" value="1"/>
</dbReference>
<keyword evidence="1" id="KW-0805">Transcription regulation</keyword>
<feature type="region of interest" description="Disordered" evidence="4">
    <location>
        <begin position="156"/>
        <end position="187"/>
    </location>
</feature>
<dbReference type="GO" id="GO:0003700">
    <property type="term" value="F:DNA-binding transcription factor activity"/>
    <property type="evidence" value="ECO:0007669"/>
    <property type="project" value="InterPro"/>
</dbReference>
<evidence type="ECO:0000256" key="1">
    <source>
        <dbReference type="ARBA" id="ARBA00023015"/>
    </source>
</evidence>
<dbReference type="SMART" id="SM00342">
    <property type="entry name" value="HTH_ARAC"/>
    <property type="match status" value="1"/>
</dbReference>
<gene>
    <name evidence="6" type="ORF">EVA_12745</name>
</gene>
<dbReference type="SUPFAM" id="SSF46689">
    <property type="entry name" value="Homeodomain-like"/>
    <property type="match status" value="1"/>
</dbReference>
<keyword evidence="3" id="KW-0804">Transcription</keyword>
<organism evidence="6">
    <name type="scientific">gut metagenome</name>
    <dbReference type="NCBI Taxonomy" id="749906"/>
    <lineage>
        <taxon>unclassified sequences</taxon>
        <taxon>metagenomes</taxon>
        <taxon>organismal metagenomes</taxon>
    </lineage>
</organism>
<evidence type="ECO:0000313" key="6">
    <source>
        <dbReference type="EMBL" id="EJW99143.1"/>
    </source>
</evidence>
<dbReference type="Pfam" id="PF12833">
    <property type="entry name" value="HTH_18"/>
    <property type="match status" value="1"/>
</dbReference>
<evidence type="ECO:0000256" key="3">
    <source>
        <dbReference type="ARBA" id="ARBA00023163"/>
    </source>
</evidence>
<dbReference type="InterPro" id="IPR018060">
    <property type="entry name" value="HTH_AraC"/>
</dbReference>
<keyword evidence="2" id="KW-0238">DNA-binding</keyword>
<dbReference type="GO" id="GO:0043565">
    <property type="term" value="F:sequence-specific DNA binding"/>
    <property type="evidence" value="ECO:0007669"/>
    <property type="project" value="InterPro"/>
</dbReference>
<dbReference type="PANTHER" id="PTHR43280:SF29">
    <property type="entry name" value="ARAC-FAMILY TRANSCRIPTIONAL REGULATOR"/>
    <property type="match status" value="1"/>
</dbReference>
<comment type="caution">
    <text evidence="6">The sequence shown here is derived from an EMBL/GenBank/DDBJ whole genome shotgun (WGS) entry which is preliminary data.</text>
</comment>
<feature type="domain" description="HTH araC/xylS-type" evidence="5">
    <location>
        <begin position="45"/>
        <end position="153"/>
    </location>
</feature>
<dbReference type="PROSITE" id="PS01124">
    <property type="entry name" value="HTH_ARAC_FAMILY_2"/>
    <property type="match status" value="1"/>
</dbReference>
<dbReference type="EMBL" id="AMCI01003951">
    <property type="protein sequence ID" value="EJW99143.1"/>
    <property type="molecule type" value="Genomic_DNA"/>
</dbReference>
<evidence type="ECO:0000256" key="4">
    <source>
        <dbReference type="SAM" id="MobiDB-lite"/>
    </source>
</evidence>
<proteinExistence type="predicted"/>
<evidence type="ECO:0000259" key="5">
    <source>
        <dbReference type="PROSITE" id="PS01124"/>
    </source>
</evidence>